<name>A0AAE1AV33_9GAST</name>
<feature type="compositionally biased region" description="Polar residues" evidence="4">
    <location>
        <begin position="4881"/>
        <end position="4898"/>
    </location>
</feature>
<keyword evidence="7" id="KW-1185">Reference proteome</keyword>
<dbReference type="SUPFAM" id="SSF47986">
    <property type="entry name" value="DEATH domain"/>
    <property type="match status" value="1"/>
</dbReference>
<dbReference type="InterPro" id="IPR036770">
    <property type="entry name" value="Ankyrin_rpt-contain_sf"/>
</dbReference>
<feature type="region of interest" description="Disordered" evidence="4">
    <location>
        <begin position="1875"/>
        <end position="1907"/>
    </location>
</feature>
<proteinExistence type="predicted"/>
<comment type="caution">
    <text evidence="6">The sequence shown here is derived from an EMBL/GenBank/DDBJ whole genome shotgun (WGS) entry which is preliminary data.</text>
</comment>
<dbReference type="InterPro" id="IPR000488">
    <property type="entry name" value="Death_dom"/>
</dbReference>
<dbReference type="Gene3D" id="2.60.220.30">
    <property type="match status" value="1"/>
</dbReference>
<feature type="region of interest" description="Disordered" evidence="4">
    <location>
        <begin position="4715"/>
        <end position="4969"/>
    </location>
</feature>
<feature type="region of interest" description="Disordered" evidence="4">
    <location>
        <begin position="3732"/>
        <end position="3767"/>
    </location>
</feature>
<feature type="compositionally biased region" description="Polar residues" evidence="4">
    <location>
        <begin position="4925"/>
        <end position="4935"/>
    </location>
</feature>
<dbReference type="InterPro" id="IPR011029">
    <property type="entry name" value="DEATH-like_dom_sf"/>
</dbReference>
<dbReference type="PROSITE" id="PS50297">
    <property type="entry name" value="ANK_REP_REGION"/>
    <property type="match status" value="5"/>
</dbReference>
<keyword evidence="1" id="KW-0677">Repeat</keyword>
<reference evidence="6" key="1">
    <citation type="journal article" date="2023" name="G3 (Bethesda)">
        <title>A reference genome for the long-term kleptoplast-retaining sea slug Elysia crispata morphotype clarki.</title>
        <authorList>
            <person name="Eastman K.E."/>
            <person name="Pendleton A.L."/>
            <person name="Shaikh M.A."/>
            <person name="Suttiyut T."/>
            <person name="Ogas R."/>
            <person name="Tomko P."/>
            <person name="Gavelis G."/>
            <person name="Widhalm J.R."/>
            <person name="Wisecaver J.H."/>
        </authorList>
    </citation>
    <scope>NUCLEOTIDE SEQUENCE</scope>
    <source>
        <strain evidence="6">ECLA1</strain>
    </source>
</reference>
<feature type="region of interest" description="Disordered" evidence="4">
    <location>
        <begin position="1"/>
        <end position="89"/>
    </location>
</feature>
<evidence type="ECO:0000256" key="3">
    <source>
        <dbReference type="PROSITE-ProRule" id="PRU00023"/>
    </source>
</evidence>
<feature type="repeat" description="ANK" evidence="3">
    <location>
        <begin position="690"/>
        <end position="722"/>
    </location>
</feature>
<dbReference type="SMART" id="SM00248">
    <property type="entry name" value="ANK"/>
    <property type="match status" value="24"/>
</dbReference>
<feature type="domain" description="Death" evidence="5">
    <location>
        <begin position="4974"/>
        <end position="5060"/>
    </location>
</feature>
<evidence type="ECO:0000256" key="1">
    <source>
        <dbReference type="ARBA" id="ARBA00022737"/>
    </source>
</evidence>
<dbReference type="PANTHER" id="PTHR24198">
    <property type="entry name" value="ANKYRIN REPEAT AND PROTEIN KINASE DOMAIN-CONTAINING PROTEIN"/>
    <property type="match status" value="1"/>
</dbReference>
<evidence type="ECO:0000256" key="4">
    <source>
        <dbReference type="SAM" id="MobiDB-lite"/>
    </source>
</evidence>
<dbReference type="PROSITE" id="PS50017">
    <property type="entry name" value="DEATH_DOMAIN"/>
    <property type="match status" value="1"/>
</dbReference>
<dbReference type="Pfam" id="PF12796">
    <property type="entry name" value="Ank_2"/>
    <property type="match status" value="5"/>
</dbReference>
<feature type="compositionally biased region" description="Low complexity" evidence="4">
    <location>
        <begin position="4674"/>
        <end position="4687"/>
    </location>
</feature>
<feature type="repeat" description="ANK" evidence="3">
    <location>
        <begin position="4161"/>
        <end position="4193"/>
    </location>
</feature>
<feature type="compositionally biased region" description="Polar residues" evidence="4">
    <location>
        <begin position="4951"/>
        <end position="4960"/>
    </location>
</feature>
<evidence type="ECO:0000256" key="2">
    <source>
        <dbReference type="ARBA" id="ARBA00023043"/>
    </source>
</evidence>
<feature type="compositionally biased region" description="Basic and acidic residues" evidence="4">
    <location>
        <begin position="1875"/>
        <end position="1889"/>
    </location>
</feature>
<organism evidence="6 7">
    <name type="scientific">Elysia crispata</name>
    <name type="common">lettuce slug</name>
    <dbReference type="NCBI Taxonomy" id="231223"/>
    <lineage>
        <taxon>Eukaryota</taxon>
        <taxon>Metazoa</taxon>
        <taxon>Spiralia</taxon>
        <taxon>Lophotrochozoa</taxon>
        <taxon>Mollusca</taxon>
        <taxon>Gastropoda</taxon>
        <taxon>Heterobranchia</taxon>
        <taxon>Euthyneura</taxon>
        <taxon>Panpulmonata</taxon>
        <taxon>Sacoglossa</taxon>
        <taxon>Placobranchoidea</taxon>
        <taxon>Plakobranchidae</taxon>
        <taxon>Elysia</taxon>
    </lineage>
</organism>
<feature type="repeat" description="ANK" evidence="3">
    <location>
        <begin position="343"/>
        <end position="375"/>
    </location>
</feature>
<feature type="region of interest" description="Disordered" evidence="4">
    <location>
        <begin position="4649"/>
        <end position="4697"/>
    </location>
</feature>
<feature type="compositionally biased region" description="Basic and acidic residues" evidence="4">
    <location>
        <begin position="4738"/>
        <end position="4763"/>
    </location>
</feature>
<dbReference type="PANTHER" id="PTHR24198:SF165">
    <property type="entry name" value="ANKYRIN REPEAT-CONTAINING PROTEIN-RELATED"/>
    <property type="match status" value="1"/>
</dbReference>
<feature type="repeat" description="ANK" evidence="3">
    <location>
        <begin position="4095"/>
        <end position="4127"/>
    </location>
</feature>
<feature type="compositionally biased region" description="Basic and acidic residues" evidence="4">
    <location>
        <begin position="4719"/>
        <end position="4728"/>
    </location>
</feature>
<accession>A0AAE1AV33</accession>
<dbReference type="InterPro" id="IPR002110">
    <property type="entry name" value="Ankyrin_rpt"/>
</dbReference>
<keyword evidence="2 3" id="KW-0040">ANK repeat</keyword>
<dbReference type="EMBL" id="JAWDGP010001105">
    <property type="protein sequence ID" value="KAK3794463.1"/>
    <property type="molecule type" value="Genomic_DNA"/>
</dbReference>
<dbReference type="PROSITE" id="PS50088">
    <property type="entry name" value="ANK_REPEAT"/>
    <property type="match status" value="5"/>
</dbReference>
<feature type="compositionally biased region" description="Polar residues" evidence="4">
    <location>
        <begin position="4659"/>
        <end position="4673"/>
    </location>
</feature>
<feature type="compositionally biased region" description="Basic and acidic residues" evidence="4">
    <location>
        <begin position="58"/>
        <end position="74"/>
    </location>
</feature>
<sequence length="5215" mass="582846">MPTPQQAAASMPESGLERHEGASTHYKPGSLAAHAEHADTSNEGTSYGALDSQEDVVGEDHDGSSAGSVRDEWAKGQGQRNGGVERQNVEQKTLLPAEQQTYVFSSLPSTPKDKPADILVRFQAVSRENPAVEVKSVYISSRCTLLETRRILHKFFSATYDRGFVFLHRGREVVRNKERSLRLLDVMPRLPLGTPTHFFKYPDVQYKKLAVEREGRRVLEVFAGLIFLCEKSPHERWQPGKLHRELCGDNVPGFTFLPANVMSATSDTRASSVDTICELAALGDTVWLVAGLKALPPEITCESFRDRDLATPLHRACSSGHMAAVEAIIGRLGREVIYIRDVYGRTSLHCAIYYHRLEVISYLLHLGADVTIKDGLGFSCYRLIKRLSRKDTEFLLARLEPNVLESSLVLHFLECAFEVKNTDLCRKLCEMVDPVESPFYRPPLHQAAEIGDEIMVENLLRDRPSQRVVYDKEFCDNISIASIETYRPRTSSAAARGARQSVSRAADDVDFLTHRENYVRIETLEKKSPSRGIEQKDELDVISDLDVILDGVSDTSHHRRDTRDTNGHLAFHFACQHGHSELVELLYYSDMDNADFSRGVRLALNWHRNQTVQMLTALRPEFTLDPQTMSTVVKELDINLDKVGRFMLPVLKQSPILLTRFVPQAAAINDTNILSLLLNLKVPMNGEDLMKRTPLHEACQSGHEGACRFLLVHGADLTARDWRGATPLHYACGAQRLDVVTVLAASNPDLLAPLDCRLTTPALRAAQSKSHDVLLYLVAEHSSRIDLLRHDANGDCVLNYLADFDEDFFNIILEAAARQKQTTLAKRDITSVRELDQDLELEVLEAWSDPSLSTPDSEDQRAELPKRKVPLTAHRVQCLICNKRFTTLDSKCRWIHLCEATASDTVENNERPMVISPVKHTDQHEEINMNNFHFSSFKLPLQNSYEMKPDMTPLDVVIIKRKHSLIPRILEAFPEFGRNERTPCYAAKALNLEGLKALHSTLNFSKEVFTNLLHVTLLQTPVSDEDKKRQTKTVAFLLRMGASPNYIPGKGAYDMNIFTALEMKLFYFMPLELAALSSNAELVDLLLEYGASASICFAVHIAATLGDIDMMQKLVPLWREGRWKSYIKGFQGDANELVRVCTLESGLVQAVCASRKCSLELLKLVKDDEKGVFCCKKVLTHHMVSQIRPNICQMTSPTLMNRILYKHAEDVKRGEAICQHLYVTNLLLCSVKHLSPSTVDALASFLTDNDCYTGEIRVSKKSNIHVVCEAFVVAVKRRMWLTAESLLKRSGNTLWKCLISAHHTCHKYAYAEWGGEGYPCLSRGMISVLRTMPLYLLKIFFELGKSVMDRHDVSGIRNKVTVVVSENIQSDPAEPTSVEPGATEKKQEVSAIKDVILFYIRTIHSTKDMKGRLLVLSKLAVLFPDTFPVSLETIRYSPVRHNWLSSTLLEPYVKQSLAGSSTYRVLKQLRLETLELRLWSLIATMPLRDVIAVQERGLTLLHIACLQNDLKLANACLTMVLAQDVNAADTSGMTPMDVAASRANLKMLELLASHGGSGGPSVLIAACVGKGFLAGLQGAAAGKEKDSEQLQKAKSATVHWLFKNMRKKLNLGYRHPSHGSMFDVMLVRHSWTLLRWSVENVGTEACAAVMARSHHLDKLALAPEELLKTIGHTYSLILEKMSVDSWRRFLLALSAFPLSTMAEYMVKKASALKVLANHSSVVKILSYKGPHGETVLTNACRCGNSSLVKIIVTTAGNSELSRKDVTAIIDSPDRSGCTPLWYSLAFRFWKIAEFLIVNGAQSPLKRSVPGLWSKRLFEELAQRMSIPPQPTNRALVRQAQLRRSNSSQVSDIVSPAAVIFRDLYLEDVPVLDTKERNAGAKPRQADKKAPLTKTGGKLRPPKPTVQEPKLVQDGMESVGLLLSPRTPRSARTIRPGVHTESQDSVVVTMSPRLHYPGDDEDVNLAKENICKKKRVRYLLSLVHFANINHGCLLHAASSYGNALLLKGITSSALWSDQRAERKIYSPFIYALANNCPEVVEFCLKNNLGPFESDPFVDVLCYVIMNRCGFEPSHKSLKKLLNRFTIAKETIRGIKLMLLPRTQGMLRLWRRGVRLDAQKNAFSDEFIQEMIKLAIQHNKGVVSGRLFMTMAVTGHSMMLSAILSSVEDPLKLVVLKEKLVHNATIVDLLFLLAPTRVTPELRGQNFAERVNMLDTLSEFVRLEIAARTLSAAVKKNLIPMLELVVKDHTRNGQPLHPPELWYDAIFKATIKGDLNFINTICMAEINTRPQAIQATMLKALCLSCLKRQRAIANRLLLFKMPLNYRVDAVTTRLPDMPRLTLECAIEGGDSVIASLILQTMEETGMHPKPDDILSCIVLAFNRGMEAVVDNLLRFAHTASPALVTLKICHMLFLSSAKRGNGMICSKFISLPDFNVVAMDDDGFTALHYACMHGKSSLAREIIAVSDKAIHMTSPEGWTPLDLARAFGHTEMAMELISYFGAVQGSGFGIIASHSWLRRLLNVNALNDGGESRTLNPARANIRGVDIVSLVRQGNDTAARSLLEVAQESIVACVLFAYERFPLLHLCAQSGCSRTLSILIQLISAQQRMDIKEYMLKEMKGKIPLCVAVENINVECVKMLAEVFLPVEWRFKPTGESILHFAARTNNHEIIQLLTTDATLEFLQVQDKDGLIPAATAIALGNHCTIGSFLQGLRFAEKLHHDHTTTEYWCVLCLLDCCIGWSKIFLTNAEVALNGKGRNIFQRHRTESGFCVYSHHGNTANTGHVLHNIHRWLNKGADQKLKEAVLATMQYSMNGYKSELFLLLSRMTRHEALEYFIKKGKTDVACYLYEKLSPTLEMRAKVLHFINAIAYDREKLVKKILQLSGEEMATVTYEGDYTALDVAVAFGRKDLLDTVSNAFEATTTLSSLKFFNKSNSDGGEALVPLDVRWTLGLSKVGDVDWRKSFDYRHTRLSHVDIYLLKKATINSFPQDLLPRDLMPMSVRGRPLEMNHRSMQAALQELGVDDTYLTSLLVSKAVLGRYFTEPDGNSEYWKAVTKIILHCVTPSTNQGARIDLQYKDLNDIVLVRKDPKAAPGELKLQVITADFPEPLTQFRDLRQSVSDIVLPAVQDQIRSELYGMEVDVTVDWNTIDSPNPRVSQRQLLQALAGSTSAGQLAGLSSVVSLLSETLKDIEALYNLETVESMVAVLEPINEIQVKYLRALPKTTDVISLPHDGRIVWHFAIEDGRPRYNTALFALSTLVQMFHAVAISLHHSLQAFRVPNVLKKNKIRSPRHQKPRRRESEMISLKKKAPISLKVKWKSFMFLTRLKTLMHFVEYAITPQMVLIGAQYNAMMRLELDISEVVIQSVTSDDEAGIRYKDDVLFISFHSYAVTHKPHAVTDIDALKVFSELEVANLSKKWRTASVNVTGGRHRAVNVLLDNVGFPIELPMVGQNILEMLCRLEARQMNHPYELLKMFGLALFKNIACGFIESAVLQLSFSLESFFVGSCRGVPPGLYAWVRQFEAQPQQHQQPQLCQFLVFHRLKKNKPYQFTFMTKMKLLKQSRSSVAGVWQKISTTNCYETVRHPNFDRGQVLVMNNKVFLITSPAFAENFLGSLPEAVSVGFSSGNTRTKYISFDDVLVKPFDLHGCTPVRYASPVVRGPLTVENYNFLSWQIGLKHGFNVVFESIIPRKRRPHPQDVCELVTEDDQQEDIENSEHLPLNEQLTQAEATQAISSKRTIQSEEKKQKPAAKSKEVPATRQPIRVPSPAPPIPTQVYVEYSTYKTLLEVMDEQLYEAEDRAVISSLFSNIGTISVGTEMPSSCLELIQGEAFDECADVYLLSDRDVHVFPLGSLWQGDTAGASYRQALLVALCNMFLQQTKSRVSSVLAQNLNRTIDPADIKFKDRVTSADQVSSLSGTHASVRILEKAINRILANSSAGTRKLKMNLTGVEFSEHKAGPMVSFDAGVLRCPIFRKGSKIDQRAMDRAFLLAVDEEGGREMMGGFLPEGEGGEPREVELTMGFEDLFSVTSSERRVQLSKKENVLEKQRIVKHHSEDSNVIEKAIKRLFAGVEIGRTSDIVDSLDLGANVNSENDHSETPLVVAAKSRNYTIIDLLLTRGAAPNTADALGVSPLHFEAGQGDVEAVKLMLSYGANPNAEDFMGRTPLHYAVVGSHLETVDLLVFCGADSSIVNKDGKSPKALAQSREIRAALLETDLIINGIKSRNVAIEHLTLQADVVYRLADTRLVIRTPSGMGLAKTSLMVRRVVPEYSYYGPQANERELLLSDIYDFRISGAYVEEPLLLQIPVYSRAEQYEDVFVKTDKGIYNTPVRIARMVDANKEPHWICHARVCLYGIRSICLVARPRVESFLVSETGADLRSVIDPMVRIQFGKGAVTEETEVTFQVISKPSYEEEDYDSILSMSHFFEIASDSMKPLQNDLLVSLPLPENYLGHGILHVLMRRQGDDPAQNAQEEWVEVRRNPDYASDAVILRLSSWGQICLMERNPQYPVRPNLGPEGEVVHMVSSLHLKTRRREYSTCFLAMARPKPGAGPGVAEVVVECVVSSRVHARLHHWGTEGYIDLKPSHTMEFATIPRQAFVIKTGGRCAIKGLPLPPLQFHPKRNNCVHFTVIPKDVKGSEAGHVKVLLRVPGERRHRQRSYSQDSLQTDASSKLASTAPATAPHATKAPLHHQSHDTLQLSRDQLLARIPLFLPWTAPPDDPRGQDNSEKLNLSPFDAEIPKTDIRVEGESVAHASKQQEESKHLQQQRQQQHQKEGHQQQQLKGPTTTQADAKQTPGQTKGKPVVKSFKDKQAASNAARVANTAAATTTKQQPQQKPSQQQQQKVAASLAKQSKPARVTKPNEIGLILSPGEAARPRSGKPKTSPSMLNQTEKTSPRPQSAPKPSSPRRQRTNTLEAREPGQGNGIRSVTPSSAVSHDGVSATLAKEISNMPRTSSTPGGDTSRPASAVSVNKREGVLDFLSRGLGEEWFQLGILLGVPYQTLQGWSVDSALTLEQKADQMLSHWKQTRRSRQDHGVPELLMTLQRLGKTHLVRAMKDRLRNWISDNLEKRGFLKGVVNKNLLEDTENLEPMSPLFLLSLVRKVGFSIDFIYDLGVSRPEVTRIMTDPLLRHREDKMLGLLLVARDKESSADVALQKILVELHNYDRKEAIQWTLTACRNWLVNQGCADDQFAHGVRNILLAQTSSTQAQEEGEN</sequence>
<dbReference type="Proteomes" id="UP001283361">
    <property type="component" value="Unassembled WGS sequence"/>
</dbReference>
<feature type="compositionally biased region" description="Low complexity" evidence="4">
    <location>
        <begin position="4813"/>
        <end position="4853"/>
    </location>
</feature>
<dbReference type="SUPFAM" id="SSF48403">
    <property type="entry name" value="Ankyrin repeat"/>
    <property type="match status" value="6"/>
</dbReference>
<dbReference type="Gene3D" id="1.10.533.10">
    <property type="entry name" value="Death Domain, Fas"/>
    <property type="match status" value="1"/>
</dbReference>
<feature type="compositionally biased region" description="Basic and acidic residues" evidence="4">
    <location>
        <begin position="3739"/>
        <end position="3756"/>
    </location>
</feature>
<dbReference type="GO" id="GO:0007165">
    <property type="term" value="P:signal transduction"/>
    <property type="evidence" value="ECO:0007669"/>
    <property type="project" value="InterPro"/>
</dbReference>
<dbReference type="Gene3D" id="1.25.40.20">
    <property type="entry name" value="Ankyrin repeat-containing domain"/>
    <property type="match status" value="9"/>
</dbReference>
<evidence type="ECO:0000259" key="5">
    <source>
        <dbReference type="PROSITE" id="PS50017"/>
    </source>
</evidence>
<evidence type="ECO:0000313" key="6">
    <source>
        <dbReference type="EMBL" id="KAK3794463.1"/>
    </source>
</evidence>
<protein>
    <recommendedName>
        <fullName evidence="5">Death domain-containing protein</fullName>
    </recommendedName>
</protein>
<feature type="compositionally biased region" description="Polar residues" evidence="4">
    <location>
        <begin position="4782"/>
        <end position="4798"/>
    </location>
</feature>
<gene>
    <name evidence="6" type="ORF">RRG08_003616</name>
</gene>
<evidence type="ECO:0000313" key="7">
    <source>
        <dbReference type="Proteomes" id="UP001283361"/>
    </source>
</evidence>
<feature type="repeat" description="ANK" evidence="3">
    <location>
        <begin position="4128"/>
        <end position="4160"/>
    </location>
</feature>